<name>A0ABQ2HQZ3_9MICO</name>
<proteinExistence type="predicted"/>
<dbReference type="Proteomes" id="UP000623461">
    <property type="component" value="Unassembled WGS sequence"/>
</dbReference>
<gene>
    <name evidence="1" type="ORF">GCM10009721_11460</name>
</gene>
<keyword evidence="2" id="KW-1185">Reference proteome</keyword>
<organism evidence="1 2">
    <name type="scientific">Terrabacter tumescens</name>
    <dbReference type="NCBI Taxonomy" id="60443"/>
    <lineage>
        <taxon>Bacteria</taxon>
        <taxon>Bacillati</taxon>
        <taxon>Actinomycetota</taxon>
        <taxon>Actinomycetes</taxon>
        <taxon>Micrococcales</taxon>
        <taxon>Intrasporangiaceae</taxon>
        <taxon>Terrabacter</taxon>
    </lineage>
</organism>
<accession>A0ABQ2HQZ3</accession>
<comment type="caution">
    <text evidence="1">The sequence shown here is derived from an EMBL/GenBank/DDBJ whole genome shotgun (WGS) entry which is preliminary data.</text>
</comment>
<protein>
    <submittedName>
        <fullName evidence="1">Uncharacterized protein</fullName>
    </submittedName>
</protein>
<dbReference type="EMBL" id="BMNZ01000002">
    <property type="protein sequence ID" value="GGM88182.1"/>
    <property type="molecule type" value="Genomic_DNA"/>
</dbReference>
<reference evidence="2" key="1">
    <citation type="journal article" date="2019" name="Int. J. Syst. Evol. Microbiol.">
        <title>The Global Catalogue of Microorganisms (GCM) 10K type strain sequencing project: providing services to taxonomists for standard genome sequencing and annotation.</title>
        <authorList>
            <consortium name="The Broad Institute Genomics Platform"/>
            <consortium name="The Broad Institute Genome Sequencing Center for Infectious Disease"/>
            <person name="Wu L."/>
            <person name="Ma J."/>
        </authorList>
    </citation>
    <scope>NUCLEOTIDE SEQUENCE [LARGE SCALE GENOMIC DNA]</scope>
    <source>
        <strain evidence="2">JCM 1365</strain>
    </source>
</reference>
<sequence length="138" mass="14137">MNNLQAGKLTLAQAKAAWPATTEKAPENVAAFRAADRALAASKDSCAVDASATGSAADAVRGCAASMKTVDGMLTQARVAIAPWETHLKDQSHFKAGGMTPAAAEAAWRVLWKKGLATLPGYQAVAAKGQSASCRLPA</sequence>
<evidence type="ECO:0000313" key="2">
    <source>
        <dbReference type="Proteomes" id="UP000623461"/>
    </source>
</evidence>
<dbReference type="RefSeq" id="WP_030198145.1">
    <property type="nucleotide sequence ID" value="NZ_BMNZ01000002.1"/>
</dbReference>
<evidence type="ECO:0000313" key="1">
    <source>
        <dbReference type="EMBL" id="GGM88182.1"/>
    </source>
</evidence>